<dbReference type="AlphaFoldDB" id="A0A8S0SZ42"/>
<comment type="caution">
    <text evidence="10">The sequence shown here is derived from an EMBL/GenBank/DDBJ whole genome shotgun (WGS) entry which is preliminary data.</text>
</comment>
<evidence type="ECO:0000256" key="3">
    <source>
        <dbReference type="ARBA" id="ARBA00023015"/>
    </source>
</evidence>
<dbReference type="FunFam" id="1.10.10.60:FF:000010">
    <property type="entry name" value="Transcriptional activator Myb isoform A"/>
    <property type="match status" value="1"/>
</dbReference>
<dbReference type="InterPro" id="IPR001005">
    <property type="entry name" value="SANT/Myb"/>
</dbReference>
<keyword evidence="4" id="KW-0238">DNA-binding</keyword>
<reference evidence="10 11" key="1">
    <citation type="submission" date="2019-12" db="EMBL/GenBank/DDBJ databases">
        <authorList>
            <person name="Alioto T."/>
            <person name="Alioto T."/>
            <person name="Gomez Garrido J."/>
        </authorList>
    </citation>
    <scope>NUCLEOTIDE SEQUENCE [LARGE SCALE GENOMIC DNA]</scope>
</reference>
<dbReference type="Gramene" id="OE9A120985T1">
    <property type="protein sequence ID" value="OE9A120985C1"/>
    <property type="gene ID" value="OE9A120985"/>
</dbReference>
<evidence type="ECO:0000256" key="6">
    <source>
        <dbReference type="ARBA" id="ARBA00023242"/>
    </source>
</evidence>
<dbReference type="PROSITE" id="PS51294">
    <property type="entry name" value="HTH_MYB"/>
    <property type="match status" value="3"/>
</dbReference>
<proteinExistence type="predicted"/>
<feature type="domain" description="Myb-like" evidence="8">
    <location>
        <begin position="83"/>
        <end position="134"/>
    </location>
</feature>
<dbReference type="FunFam" id="1.10.10.60:FF:000016">
    <property type="entry name" value="Transcriptional activator Myb isoform A"/>
    <property type="match status" value="1"/>
</dbReference>
<dbReference type="FunFam" id="1.10.10.60:FF:000324">
    <property type="entry name" value="Transcription factor MYB3R-2"/>
    <property type="match status" value="1"/>
</dbReference>
<dbReference type="CDD" id="cd00167">
    <property type="entry name" value="SANT"/>
    <property type="match status" value="3"/>
</dbReference>
<keyword evidence="2" id="KW-0677">Repeat</keyword>
<dbReference type="EMBL" id="CACTIH010005572">
    <property type="protein sequence ID" value="CAA2997911.1"/>
    <property type="molecule type" value="Genomic_DNA"/>
</dbReference>
<keyword evidence="3" id="KW-0805">Transcription regulation</keyword>
<dbReference type="PANTHER" id="PTHR45614:SF266">
    <property type="entry name" value="TRANSCRIPTION FACTOR MYB3R-4"/>
    <property type="match status" value="1"/>
</dbReference>
<feature type="compositionally biased region" description="Polar residues" evidence="7">
    <location>
        <begin position="20"/>
        <end position="38"/>
    </location>
</feature>
<accession>A0A8S0SZ42</accession>
<evidence type="ECO:0000313" key="10">
    <source>
        <dbReference type="EMBL" id="CAA2997911.1"/>
    </source>
</evidence>
<evidence type="ECO:0000256" key="7">
    <source>
        <dbReference type="SAM" id="MobiDB-lite"/>
    </source>
</evidence>
<dbReference type="InterPro" id="IPR017930">
    <property type="entry name" value="Myb_dom"/>
</dbReference>
<evidence type="ECO:0000256" key="1">
    <source>
        <dbReference type="ARBA" id="ARBA00004123"/>
    </source>
</evidence>
<name>A0A8S0SZ42_OLEEU</name>
<dbReference type="InterPro" id="IPR009057">
    <property type="entry name" value="Homeodomain-like_sf"/>
</dbReference>
<dbReference type="GO" id="GO:0005634">
    <property type="term" value="C:nucleus"/>
    <property type="evidence" value="ECO:0007669"/>
    <property type="project" value="UniProtKB-SubCell"/>
</dbReference>
<dbReference type="GO" id="GO:0000978">
    <property type="term" value="F:RNA polymerase II cis-regulatory region sequence-specific DNA binding"/>
    <property type="evidence" value="ECO:0007669"/>
    <property type="project" value="TreeGrafter"/>
</dbReference>
<dbReference type="SUPFAM" id="SSF46689">
    <property type="entry name" value="Homeodomain-like"/>
    <property type="match status" value="2"/>
</dbReference>
<dbReference type="GO" id="GO:0000981">
    <property type="term" value="F:DNA-binding transcription factor activity, RNA polymerase II-specific"/>
    <property type="evidence" value="ECO:0007669"/>
    <property type="project" value="TreeGrafter"/>
</dbReference>
<dbReference type="Gene3D" id="1.10.10.60">
    <property type="entry name" value="Homeodomain-like"/>
    <property type="match status" value="3"/>
</dbReference>
<dbReference type="PROSITE" id="PS50090">
    <property type="entry name" value="MYB_LIKE"/>
    <property type="match status" value="3"/>
</dbReference>
<feature type="domain" description="HTH myb-type" evidence="9">
    <location>
        <begin position="83"/>
        <end position="138"/>
    </location>
</feature>
<keyword evidence="6" id="KW-0539">Nucleus</keyword>
<dbReference type="OrthoDB" id="2143914at2759"/>
<dbReference type="Pfam" id="PF00249">
    <property type="entry name" value="Myb_DNA-binding"/>
    <property type="match status" value="3"/>
</dbReference>
<sequence length="1127" mass="123505">MENNTTSITPSDGSKDCLQGVQTSHGTSGPTRSSTKGQWTPEEDEILSMAVQRFKGKNWKKIAEGFEDRTDVQCLHRWQKVLNPELVKGPWSKEEDEMLSHCVNKYGPKKWSTISKYLPGRIGKQCRERWHNHLNPTINKGAWTHEEELALVHAHQIYGNKWAELTKFLPGRTDNAIKNHWNGSIKRKLEMYLSSGLLSQFKGPPIVSHQNQSVGSSSSQAQQSVEDECAVKDRVEVDEASDDTHGSSVTGLSQSTYDMINTIMLTGNDCAIGEESNHNKDQSSSTMTCSEDYRAALLNITFSVPEVPLEMSGSSKFLEHDFPLDWGPIAGKDWQLNPNELPDISLLDLGQEAVGLHMQALNGSNNRENTTFPSETSMELNASTAIGNMILSPDMPNLVTDCTVIYPSENVGGSVDGSTDSLLHQSSNFAIPEDGTFASQSCCSTSSDMLGSSFSKPFPDPSELPPEDGLVMEGIDPYQLNDSLYGNAEQASVPDDGCFSCEHGSVQANCSLKEVPINDFSLTSNDSQSCPSSDKGRVLTFSIPANGTFTSQSCCCKSSDMLGISFSKPFPVPSELPPQDGLAVYGIDPYQLNDSLLGNVEQESVPDDGDFFYEHGSKQANCSLKLVPVNDFVLASSDIQSCLPRDKDPVLTFTIPEDGTFASHYCCSMSSDMLGSSFSKSFPFPSELPPEDGLGMYGIDPYWLSDSLHGNPEQESVPEYGCFSCERGSEQANCSPKLFSVNDFVLASNDTQNCSSRDKDQVLISAIPDNGPFASQSCCSMISDMLGSSFSELFPVPSELPPEDGLVMYGIDTYQLNDSLDGNAEQKSVLEDGCFCCEYGSEQANCSQKLVPINGFALASNYAQSCFSRDKDPVLTDEQNDCGALFYDSPCFPSLDIPFFSCDLVQPGSDMQQGYSPLGIRQLMISSLNSFKWWDSPSREDSSDAVQKSIAKTFTDAPSILKKRRRDLVSPLSENRSLKQLESDLRQDSLSNLSIECSGLEAVCDECVDQKVLMLSSSPNDRRNSESTWVDKENVIPDFEEGREEGNKSFVISGSRMLQKELNSSEFMKIKQQSAIMDIKNMAGGNDSVKTGRTLDFNECGTPVKKAEKLSSSIGCSSPFPHLKSFR</sequence>
<gene>
    <name evidence="10" type="ORF">OLEA9_A120985</name>
</gene>
<feature type="compositionally biased region" description="Polar residues" evidence="7">
    <location>
        <begin position="1"/>
        <end position="12"/>
    </location>
</feature>
<evidence type="ECO:0000256" key="5">
    <source>
        <dbReference type="ARBA" id="ARBA00023163"/>
    </source>
</evidence>
<feature type="domain" description="Myb-like" evidence="8">
    <location>
        <begin position="135"/>
        <end position="185"/>
    </location>
</feature>
<evidence type="ECO:0000256" key="2">
    <source>
        <dbReference type="ARBA" id="ARBA00022737"/>
    </source>
</evidence>
<feature type="domain" description="HTH myb-type" evidence="9">
    <location>
        <begin position="139"/>
        <end position="189"/>
    </location>
</feature>
<feature type="region of interest" description="Disordered" evidence="7">
    <location>
        <begin position="1"/>
        <end position="42"/>
    </location>
</feature>
<evidence type="ECO:0000259" key="9">
    <source>
        <dbReference type="PROSITE" id="PS51294"/>
    </source>
</evidence>
<dbReference type="SMART" id="SM00717">
    <property type="entry name" value="SANT"/>
    <property type="match status" value="3"/>
</dbReference>
<feature type="domain" description="Myb-like" evidence="8">
    <location>
        <begin position="31"/>
        <end position="82"/>
    </location>
</feature>
<organism evidence="10 11">
    <name type="scientific">Olea europaea subsp. europaea</name>
    <dbReference type="NCBI Taxonomy" id="158383"/>
    <lineage>
        <taxon>Eukaryota</taxon>
        <taxon>Viridiplantae</taxon>
        <taxon>Streptophyta</taxon>
        <taxon>Embryophyta</taxon>
        <taxon>Tracheophyta</taxon>
        <taxon>Spermatophyta</taxon>
        <taxon>Magnoliopsida</taxon>
        <taxon>eudicotyledons</taxon>
        <taxon>Gunneridae</taxon>
        <taxon>Pentapetalae</taxon>
        <taxon>asterids</taxon>
        <taxon>lamiids</taxon>
        <taxon>Lamiales</taxon>
        <taxon>Oleaceae</taxon>
        <taxon>Oleeae</taxon>
        <taxon>Olea</taxon>
    </lineage>
</organism>
<feature type="region of interest" description="Disordered" evidence="7">
    <location>
        <begin position="208"/>
        <end position="228"/>
    </location>
</feature>
<dbReference type="InterPro" id="IPR050560">
    <property type="entry name" value="MYB_TF"/>
</dbReference>
<keyword evidence="11" id="KW-1185">Reference proteome</keyword>
<evidence type="ECO:0000313" key="11">
    <source>
        <dbReference type="Proteomes" id="UP000594638"/>
    </source>
</evidence>
<comment type="subcellular location">
    <subcellularLocation>
        <location evidence="1">Nucleus</location>
    </subcellularLocation>
</comment>
<dbReference type="PANTHER" id="PTHR45614">
    <property type="entry name" value="MYB PROTEIN-RELATED"/>
    <property type="match status" value="1"/>
</dbReference>
<keyword evidence="5" id="KW-0804">Transcription</keyword>
<evidence type="ECO:0000256" key="4">
    <source>
        <dbReference type="ARBA" id="ARBA00023125"/>
    </source>
</evidence>
<evidence type="ECO:0000259" key="8">
    <source>
        <dbReference type="PROSITE" id="PS50090"/>
    </source>
</evidence>
<feature type="domain" description="HTH myb-type" evidence="9">
    <location>
        <begin position="31"/>
        <end position="82"/>
    </location>
</feature>
<protein>
    <submittedName>
        <fullName evidence="10">Myb-related 3R-1-like</fullName>
    </submittedName>
</protein>
<dbReference type="Proteomes" id="UP000594638">
    <property type="component" value="Unassembled WGS sequence"/>
</dbReference>
<feature type="compositionally biased region" description="Low complexity" evidence="7">
    <location>
        <begin position="208"/>
        <end position="224"/>
    </location>
</feature>